<reference evidence="1" key="1">
    <citation type="submission" date="2023-08" db="EMBL/GenBank/DDBJ databases">
        <authorList>
            <person name="Chen Y."/>
            <person name="Shah S."/>
            <person name="Dougan E. K."/>
            <person name="Thang M."/>
            <person name="Chan C."/>
        </authorList>
    </citation>
    <scope>NUCLEOTIDE SEQUENCE</scope>
</reference>
<organism evidence="1 2">
    <name type="scientific">Effrenium voratum</name>
    <dbReference type="NCBI Taxonomy" id="2562239"/>
    <lineage>
        <taxon>Eukaryota</taxon>
        <taxon>Sar</taxon>
        <taxon>Alveolata</taxon>
        <taxon>Dinophyceae</taxon>
        <taxon>Suessiales</taxon>
        <taxon>Symbiodiniaceae</taxon>
        <taxon>Effrenium</taxon>
    </lineage>
</organism>
<accession>A0AA36MKR8</accession>
<gene>
    <name evidence="1" type="ORF">EVOR1521_LOCUS4801</name>
</gene>
<dbReference type="EMBL" id="CAUJNA010000329">
    <property type="protein sequence ID" value="CAJ1375541.1"/>
    <property type="molecule type" value="Genomic_DNA"/>
</dbReference>
<proteinExistence type="predicted"/>
<name>A0AA36MKR8_9DINO</name>
<comment type="caution">
    <text evidence="1">The sequence shown here is derived from an EMBL/GenBank/DDBJ whole genome shotgun (WGS) entry which is preliminary data.</text>
</comment>
<evidence type="ECO:0000313" key="2">
    <source>
        <dbReference type="Proteomes" id="UP001178507"/>
    </source>
</evidence>
<dbReference type="AlphaFoldDB" id="A0AA36MKR8"/>
<dbReference type="Proteomes" id="UP001178507">
    <property type="component" value="Unassembled WGS sequence"/>
</dbReference>
<evidence type="ECO:0000313" key="1">
    <source>
        <dbReference type="EMBL" id="CAJ1375541.1"/>
    </source>
</evidence>
<protein>
    <submittedName>
        <fullName evidence="1">Uncharacterized protein</fullName>
    </submittedName>
</protein>
<sequence length="158" mass="16476">MGASHSVANSCQRKCCQNADDNDDVDASISTMEDSHHVSGWLLAEVVPGKPTCGKQPEHQASEATKECCAGWGYSAKSGRFAKVAGCIHGGARSSHEVAPEAPDGAAAAAKVSVAAQDFFGASQRRHSNAHAQVAITWRCARLAGPKLGSGQPCFRRS</sequence>
<keyword evidence="2" id="KW-1185">Reference proteome</keyword>